<dbReference type="EMBL" id="JADFFL010000003">
    <property type="protein sequence ID" value="MBE9661992.1"/>
    <property type="molecule type" value="Genomic_DNA"/>
</dbReference>
<dbReference type="InterPro" id="IPR005901">
    <property type="entry name" value="GLPGLI"/>
</dbReference>
<evidence type="ECO:0000313" key="2">
    <source>
        <dbReference type="EMBL" id="MBE9661992.1"/>
    </source>
</evidence>
<accession>A0A929KVN5</accession>
<name>A0A929KVN5_9SPHI</name>
<gene>
    <name evidence="2" type="ORF">IRJ16_08845</name>
</gene>
<organism evidence="2 3">
    <name type="scientific">Mucilaginibacter myungsuensis</name>
    <dbReference type="NCBI Taxonomy" id="649104"/>
    <lineage>
        <taxon>Bacteria</taxon>
        <taxon>Pseudomonadati</taxon>
        <taxon>Bacteroidota</taxon>
        <taxon>Sphingobacteriia</taxon>
        <taxon>Sphingobacteriales</taxon>
        <taxon>Sphingobacteriaceae</taxon>
        <taxon>Mucilaginibacter</taxon>
    </lineage>
</organism>
<dbReference type="Pfam" id="PF09697">
    <property type="entry name" value="Porph_ging"/>
    <property type="match status" value="1"/>
</dbReference>
<feature type="chain" id="PRO_5037572703" evidence="1">
    <location>
        <begin position="20"/>
        <end position="259"/>
    </location>
</feature>
<sequence>MKKLIIIIALAFGTHSLMAQQAHFTMNGTVEFERTINIYALIKKQMADNPDDQWMQAMVDGYKKNNPQFKKQKSLLTFSKDKSLFEPIEETGAQSDNFFWSAAPTIKQNNTTYTDLTSGLSVTQKKAFEEVFLLKDSTRKINWKITDEKRDIAGYNCRRANAIVMDSIYVVAFYTDDIPVTSGPEGFTGLPGMILGVAMPHDNITWFATKVTDVTIPENKIVAPAKGKVVDRKSLKKKLDESLDDWGSEGRSFLKTLML</sequence>
<reference evidence="2" key="1">
    <citation type="submission" date="2020-10" db="EMBL/GenBank/DDBJ databases">
        <title>Mucilaginibacter mali sp. nov., isolated from rhizosphere soil of apple orchard.</title>
        <authorList>
            <person name="Lee J.-S."/>
            <person name="Kim H.S."/>
            <person name="Kim J.-S."/>
        </authorList>
    </citation>
    <scope>NUCLEOTIDE SEQUENCE</scope>
    <source>
        <strain evidence="2">KCTC 22746</strain>
    </source>
</reference>
<keyword evidence="3" id="KW-1185">Reference proteome</keyword>
<proteinExistence type="predicted"/>
<feature type="signal peptide" evidence="1">
    <location>
        <begin position="1"/>
        <end position="19"/>
    </location>
</feature>
<dbReference type="NCBIfam" id="TIGR01200">
    <property type="entry name" value="GLPGLI"/>
    <property type="match status" value="1"/>
</dbReference>
<comment type="caution">
    <text evidence="2">The sequence shown here is derived from an EMBL/GenBank/DDBJ whole genome shotgun (WGS) entry which is preliminary data.</text>
</comment>
<keyword evidence="1" id="KW-0732">Signal</keyword>
<dbReference type="AlphaFoldDB" id="A0A929KVN5"/>
<evidence type="ECO:0000313" key="3">
    <source>
        <dbReference type="Proteomes" id="UP000622475"/>
    </source>
</evidence>
<dbReference type="Proteomes" id="UP000622475">
    <property type="component" value="Unassembled WGS sequence"/>
</dbReference>
<protein>
    <submittedName>
        <fullName evidence="2">GLPGLI family protein</fullName>
    </submittedName>
</protein>
<evidence type="ECO:0000256" key="1">
    <source>
        <dbReference type="SAM" id="SignalP"/>
    </source>
</evidence>
<dbReference type="RefSeq" id="WP_194111190.1">
    <property type="nucleotide sequence ID" value="NZ_JADFFL010000003.1"/>
</dbReference>